<name>A0AAV9X4F9_9PEZI</name>
<dbReference type="Proteomes" id="UP001365542">
    <property type="component" value="Unassembled WGS sequence"/>
</dbReference>
<dbReference type="AlphaFoldDB" id="A0AAV9X4F9"/>
<protein>
    <recommendedName>
        <fullName evidence="3">Ankyrin repeat protein</fullName>
    </recommendedName>
</protein>
<organism evidence="1 2">
    <name type="scientific">Orbilia ellipsospora</name>
    <dbReference type="NCBI Taxonomy" id="2528407"/>
    <lineage>
        <taxon>Eukaryota</taxon>
        <taxon>Fungi</taxon>
        <taxon>Dikarya</taxon>
        <taxon>Ascomycota</taxon>
        <taxon>Pezizomycotina</taxon>
        <taxon>Orbiliomycetes</taxon>
        <taxon>Orbiliales</taxon>
        <taxon>Orbiliaceae</taxon>
        <taxon>Orbilia</taxon>
    </lineage>
</organism>
<gene>
    <name evidence="1" type="ORF">TWF694_001978</name>
</gene>
<reference evidence="1 2" key="1">
    <citation type="submission" date="2019-10" db="EMBL/GenBank/DDBJ databases">
        <authorList>
            <person name="Palmer J.M."/>
        </authorList>
    </citation>
    <scope>NUCLEOTIDE SEQUENCE [LARGE SCALE GENOMIC DNA]</scope>
    <source>
        <strain evidence="1 2">TWF694</strain>
    </source>
</reference>
<accession>A0AAV9X4F9</accession>
<keyword evidence="2" id="KW-1185">Reference proteome</keyword>
<sequence length="377" mass="43614">MLLRAIIQGKSDLMWVLLEYFDIRLKDNLEDSVLEDLAMRRLWECLDTPTFNGIIYWVIEEMREYLQEFYYIPSPMLGYRRALESLSNEEDEARLLSFISCLNPDIIPYIIGHLRRQYCLNFDEKLYMVVNSLLIYGFNWDEDEPFLYYFDINNSSEYIRREPRALEEFLASGVDPDITKLWKEDIWFSLIKDAGSRIPRFKMIEFKTAIQLLKHLIAAGADVDAPLNQKVVKELNTELQSALFARPYECAILGPSPSAPLHTALLIGDCSVFIILLAQSKCHGAFVNDIASYSNKSLTIQPQFLQAVLDRDMDLISEIWNLRLVTLKEKISFNLSVGLTHEAKDASFTTSWILEICIEGYKSHRGSKFCSKPRPKS</sequence>
<evidence type="ECO:0000313" key="2">
    <source>
        <dbReference type="Proteomes" id="UP001365542"/>
    </source>
</evidence>
<evidence type="ECO:0008006" key="3">
    <source>
        <dbReference type="Google" id="ProtNLM"/>
    </source>
</evidence>
<evidence type="ECO:0000313" key="1">
    <source>
        <dbReference type="EMBL" id="KAK6535523.1"/>
    </source>
</evidence>
<comment type="caution">
    <text evidence="1">The sequence shown here is derived from an EMBL/GenBank/DDBJ whole genome shotgun (WGS) entry which is preliminary data.</text>
</comment>
<dbReference type="EMBL" id="JAVHJO010000010">
    <property type="protein sequence ID" value="KAK6535523.1"/>
    <property type="molecule type" value="Genomic_DNA"/>
</dbReference>
<proteinExistence type="predicted"/>